<dbReference type="RefSeq" id="WP_105221862.1">
    <property type="nucleotide sequence ID" value="NZ_CAWNSU010000118.1"/>
</dbReference>
<dbReference type="Proteomes" id="UP000441797">
    <property type="component" value="Unassembled WGS sequence"/>
</dbReference>
<dbReference type="EMBL" id="NAPY01000010">
    <property type="protein sequence ID" value="MUL36348.1"/>
    <property type="molecule type" value="Genomic_DNA"/>
</dbReference>
<accession>A0A6N8FTA6</accession>
<keyword evidence="2" id="KW-1185">Reference proteome</keyword>
<dbReference type="OrthoDB" id="532247at2"/>
<gene>
    <name evidence="1" type="ORF">BWI75_08305</name>
</gene>
<comment type="caution">
    <text evidence="1">The sequence shown here is derived from an EMBL/GenBank/DDBJ whole genome shotgun (WGS) entry which is preliminary data.</text>
</comment>
<evidence type="ECO:0000313" key="2">
    <source>
        <dbReference type="Proteomes" id="UP000441797"/>
    </source>
</evidence>
<organism evidence="1 2">
    <name type="scientific">Gloeocapsopsis dulcis AAB1 = 1H9</name>
    <dbReference type="NCBI Taxonomy" id="1433147"/>
    <lineage>
        <taxon>Bacteria</taxon>
        <taxon>Bacillati</taxon>
        <taxon>Cyanobacteriota</taxon>
        <taxon>Cyanophyceae</taxon>
        <taxon>Oscillatoriophycideae</taxon>
        <taxon>Chroococcales</taxon>
        <taxon>Chroococcaceae</taxon>
        <taxon>Gloeocapsopsis</taxon>
        <taxon>Gloeocapsopsis dulcis</taxon>
    </lineage>
</organism>
<dbReference type="AlphaFoldDB" id="A0A6N8FTA6"/>
<evidence type="ECO:0008006" key="3">
    <source>
        <dbReference type="Google" id="ProtNLM"/>
    </source>
</evidence>
<sequence length="75" mass="8593">MPKLNNAQKSCWADTKTAAEVLGITPRHLRHLRAHGLFKLGKHYRIASSPLSARPTYLWHIERCGHALEIPLEKR</sequence>
<reference evidence="1 2" key="1">
    <citation type="journal article" date="2019" name="Front. Microbiol.">
        <title>Genomic Features for Desiccation Tolerance and Sugar Biosynthesis in the Extremophile Gloeocapsopsis sp. UTEX B3054.</title>
        <authorList>
            <person name="Urrejola C."/>
            <person name="Alcorta J."/>
            <person name="Salas L."/>
            <person name="Vasquez M."/>
            <person name="Polz M.F."/>
            <person name="Vicuna R."/>
            <person name="Diez B."/>
        </authorList>
    </citation>
    <scope>NUCLEOTIDE SEQUENCE [LARGE SCALE GENOMIC DNA]</scope>
    <source>
        <strain evidence="1 2">1H9</strain>
    </source>
</reference>
<protein>
    <recommendedName>
        <fullName evidence="3">DNA-binding protein</fullName>
    </recommendedName>
</protein>
<proteinExistence type="predicted"/>
<name>A0A6N8FTA6_9CHRO</name>
<evidence type="ECO:0000313" key="1">
    <source>
        <dbReference type="EMBL" id="MUL36348.1"/>
    </source>
</evidence>